<evidence type="ECO:0000256" key="3">
    <source>
        <dbReference type="ARBA" id="ARBA00022833"/>
    </source>
</evidence>
<gene>
    <name evidence="7" type="ORF">UABAM_01197</name>
</gene>
<reference evidence="7 8" key="1">
    <citation type="submission" date="2019-08" db="EMBL/GenBank/DDBJ databases">
        <title>Complete genome sequence of Candidatus Uab amorphum.</title>
        <authorList>
            <person name="Shiratori T."/>
            <person name="Suzuki S."/>
            <person name="Kakizawa Y."/>
            <person name="Ishida K."/>
        </authorList>
    </citation>
    <scope>NUCLEOTIDE SEQUENCE [LARGE SCALE GENOMIC DNA]</scope>
    <source>
        <strain evidence="7 8">SRT547</strain>
    </source>
</reference>
<proteinExistence type="inferred from homology"/>
<evidence type="ECO:0000256" key="5">
    <source>
        <dbReference type="RuleBase" id="RU361277"/>
    </source>
</evidence>
<evidence type="ECO:0000256" key="2">
    <source>
        <dbReference type="ARBA" id="ARBA00022723"/>
    </source>
</evidence>
<dbReference type="InterPro" id="IPR036291">
    <property type="entry name" value="NAD(P)-bd_dom_sf"/>
</dbReference>
<dbReference type="AlphaFoldDB" id="A0A5S9IJH8"/>
<dbReference type="RefSeq" id="WP_151967081.1">
    <property type="nucleotide sequence ID" value="NZ_AP019860.1"/>
</dbReference>
<dbReference type="InterPro" id="IPR020843">
    <property type="entry name" value="ER"/>
</dbReference>
<dbReference type="OrthoDB" id="239596at2"/>
<accession>A0A5S9IJH8</accession>
<dbReference type="SUPFAM" id="SSF51735">
    <property type="entry name" value="NAD(P)-binding Rossmann-fold domains"/>
    <property type="match status" value="1"/>
</dbReference>
<evidence type="ECO:0000313" key="7">
    <source>
        <dbReference type="EMBL" id="BBM82854.1"/>
    </source>
</evidence>
<name>A0A5S9IJH8_UABAM</name>
<organism evidence="7 8">
    <name type="scientific">Uabimicrobium amorphum</name>
    <dbReference type="NCBI Taxonomy" id="2596890"/>
    <lineage>
        <taxon>Bacteria</taxon>
        <taxon>Pseudomonadati</taxon>
        <taxon>Planctomycetota</taxon>
        <taxon>Candidatus Uabimicrobiia</taxon>
        <taxon>Candidatus Uabimicrobiales</taxon>
        <taxon>Candidatus Uabimicrobiaceae</taxon>
        <taxon>Candidatus Uabimicrobium</taxon>
    </lineage>
</organism>
<evidence type="ECO:0000259" key="6">
    <source>
        <dbReference type="SMART" id="SM00829"/>
    </source>
</evidence>
<dbReference type="PANTHER" id="PTHR42813:SF2">
    <property type="entry name" value="DEHYDROGENASE, ZINC-CONTAINING, PUTATIVE (AFU_ORTHOLOGUE AFUA_2G02810)-RELATED"/>
    <property type="match status" value="1"/>
</dbReference>
<sequence length="349" mass="37547">MKALTFCGKENIEFQEVADPKVTAPQDAIVKVKLTAICGSDLHVYHERETGLDHGTVMGHEFVGEVVELGKEVRNLKVGDMVTSPFTTSCGACFFCKKGLTARCVAGSLYGWVENGEGLHGGQAEYVRVALADSTLVKIPEGVTLTEALLLGDILCTGYFCADMAQISPEGAYAVLGCGPVGLLAILGARELGAQTIYAVDCVPERLAHAQRFGAIPINFQQQDVKEVILEKTQGIGVDAVLEVVGSNAAERTAVDIVRPGGIISVAGVHTANTFSFSPVEAYDKNLTYKIGRCSARYYMDKLIPVVQSKKYDLSSIISHRLPLADGKKAYEMFDKKCDNCTKVILENS</sequence>
<evidence type="ECO:0000256" key="1">
    <source>
        <dbReference type="ARBA" id="ARBA00001947"/>
    </source>
</evidence>
<dbReference type="Pfam" id="PF08240">
    <property type="entry name" value="ADH_N"/>
    <property type="match status" value="1"/>
</dbReference>
<dbReference type="InterPro" id="IPR013149">
    <property type="entry name" value="ADH-like_C"/>
</dbReference>
<dbReference type="InterPro" id="IPR002328">
    <property type="entry name" value="ADH_Zn_CS"/>
</dbReference>
<dbReference type="Gene3D" id="3.90.180.10">
    <property type="entry name" value="Medium-chain alcohol dehydrogenases, catalytic domain"/>
    <property type="match status" value="1"/>
</dbReference>
<keyword evidence="2 5" id="KW-0479">Metal-binding</keyword>
<dbReference type="Pfam" id="PF00107">
    <property type="entry name" value="ADH_zinc_N"/>
    <property type="match status" value="1"/>
</dbReference>
<dbReference type="Proteomes" id="UP000326354">
    <property type="component" value="Chromosome"/>
</dbReference>
<dbReference type="InterPro" id="IPR013154">
    <property type="entry name" value="ADH-like_N"/>
</dbReference>
<comment type="similarity">
    <text evidence="5">Belongs to the zinc-containing alcohol dehydrogenase family.</text>
</comment>
<dbReference type="GO" id="GO:0008270">
    <property type="term" value="F:zinc ion binding"/>
    <property type="evidence" value="ECO:0007669"/>
    <property type="project" value="InterPro"/>
</dbReference>
<dbReference type="EMBL" id="AP019860">
    <property type="protein sequence ID" value="BBM82854.1"/>
    <property type="molecule type" value="Genomic_DNA"/>
</dbReference>
<dbReference type="PANTHER" id="PTHR42813">
    <property type="entry name" value="ZINC-TYPE ALCOHOL DEHYDROGENASE-LIKE"/>
    <property type="match status" value="1"/>
</dbReference>
<dbReference type="SMART" id="SM00829">
    <property type="entry name" value="PKS_ER"/>
    <property type="match status" value="1"/>
</dbReference>
<dbReference type="KEGG" id="uam:UABAM_01197"/>
<feature type="domain" description="Enoyl reductase (ER)" evidence="6">
    <location>
        <begin position="8"/>
        <end position="346"/>
    </location>
</feature>
<protein>
    <submittedName>
        <fullName evidence="7">Glutathione-dependent formaldehydedehydrogenase</fullName>
    </submittedName>
</protein>
<keyword evidence="4" id="KW-0560">Oxidoreductase</keyword>
<dbReference type="Gene3D" id="3.40.50.720">
    <property type="entry name" value="NAD(P)-binding Rossmann-like Domain"/>
    <property type="match status" value="1"/>
</dbReference>
<dbReference type="PROSITE" id="PS00059">
    <property type="entry name" value="ADH_ZINC"/>
    <property type="match status" value="1"/>
</dbReference>
<evidence type="ECO:0000313" key="8">
    <source>
        <dbReference type="Proteomes" id="UP000326354"/>
    </source>
</evidence>
<comment type="cofactor">
    <cofactor evidence="1 5">
        <name>Zn(2+)</name>
        <dbReference type="ChEBI" id="CHEBI:29105"/>
    </cofactor>
</comment>
<keyword evidence="8" id="KW-1185">Reference proteome</keyword>
<dbReference type="SUPFAM" id="SSF50129">
    <property type="entry name" value="GroES-like"/>
    <property type="match status" value="1"/>
</dbReference>
<dbReference type="CDD" id="cd08284">
    <property type="entry name" value="FDH_like_2"/>
    <property type="match status" value="1"/>
</dbReference>
<dbReference type="InterPro" id="IPR011032">
    <property type="entry name" value="GroES-like_sf"/>
</dbReference>
<dbReference type="GO" id="GO:0016616">
    <property type="term" value="F:oxidoreductase activity, acting on the CH-OH group of donors, NAD or NADP as acceptor"/>
    <property type="evidence" value="ECO:0007669"/>
    <property type="project" value="UniProtKB-ARBA"/>
</dbReference>
<keyword evidence="3 5" id="KW-0862">Zinc</keyword>
<evidence type="ECO:0000256" key="4">
    <source>
        <dbReference type="ARBA" id="ARBA00023002"/>
    </source>
</evidence>